<evidence type="ECO:0000313" key="4">
    <source>
        <dbReference type="EMBL" id="CAI5445261.1"/>
    </source>
</evidence>
<dbReference type="GO" id="GO:0007131">
    <property type="term" value="P:reciprocal meiotic recombination"/>
    <property type="evidence" value="ECO:0007669"/>
    <property type="project" value="TreeGrafter"/>
</dbReference>
<dbReference type="OrthoDB" id="336321at2759"/>
<evidence type="ECO:0000256" key="2">
    <source>
        <dbReference type="ARBA" id="ARBA00023242"/>
    </source>
</evidence>
<keyword evidence="2" id="KW-0539">Nucleus</keyword>
<dbReference type="GO" id="GO:0140664">
    <property type="term" value="F:ATP-dependent DNA damage sensor activity"/>
    <property type="evidence" value="ECO:0007669"/>
    <property type="project" value="InterPro"/>
</dbReference>
<sequence>MEFENALTFQQETALQMLLRLGADEFFLTTKLASLNNVVRLKIGRIYEIDGEEMSGKSQICYSIAAKFLATKKSSKIAWISAIPLRTDLLIKHLDMQSENLDRIICNYPENIGKLVGQLEWIRKFREILKIQLIFVENIDALLHDTTYEGWDLGRSHQFEIVDRLNKIAKLGVTVVITNHVSKWRGYPSPALGNFWASQINNRFFIEKNEHVYTISTIRNGESQAVRASFEIGDRGISDLILS</sequence>
<dbReference type="EMBL" id="CANHGI010000003">
    <property type="protein sequence ID" value="CAI5445261.1"/>
    <property type="molecule type" value="Genomic_DNA"/>
</dbReference>
<evidence type="ECO:0000313" key="5">
    <source>
        <dbReference type="Proteomes" id="UP001152747"/>
    </source>
</evidence>
<proteinExistence type="predicted"/>
<dbReference type="GO" id="GO:0033063">
    <property type="term" value="C:Rad51B-Rad51C-Rad51D-XRCC2 complex"/>
    <property type="evidence" value="ECO:0007669"/>
    <property type="project" value="TreeGrafter"/>
</dbReference>
<dbReference type="GO" id="GO:0000723">
    <property type="term" value="P:telomere maintenance"/>
    <property type="evidence" value="ECO:0007669"/>
    <property type="project" value="TreeGrafter"/>
</dbReference>
<dbReference type="InterPro" id="IPR027417">
    <property type="entry name" value="P-loop_NTPase"/>
</dbReference>
<dbReference type="PANTHER" id="PTHR46457">
    <property type="entry name" value="DNA REPAIR PROTEIN RAD51 HOMOLOG 4"/>
    <property type="match status" value="1"/>
</dbReference>
<gene>
    <name evidence="4" type="ORF">CAMP_LOCUS7898</name>
</gene>
<dbReference type="GO" id="GO:0042148">
    <property type="term" value="P:DNA strand invasion"/>
    <property type="evidence" value="ECO:0007669"/>
    <property type="project" value="TreeGrafter"/>
</dbReference>
<name>A0A9P1IHN6_9PELO</name>
<dbReference type="InterPro" id="IPR051988">
    <property type="entry name" value="HRR_RAD51_Paralog"/>
</dbReference>
<dbReference type="PANTHER" id="PTHR46457:SF1">
    <property type="entry name" value="DNA REPAIR PROTEIN RAD51 HOMOLOG 4"/>
    <property type="match status" value="1"/>
</dbReference>
<protein>
    <recommendedName>
        <fullName evidence="3">RecA family profile 1 domain-containing protein</fullName>
    </recommendedName>
</protein>
<accession>A0A9P1IHN6</accession>
<dbReference type="InterPro" id="IPR020588">
    <property type="entry name" value="RecA_ATP-bd"/>
</dbReference>
<dbReference type="Gene3D" id="3.40.50.300">
    <property type="entry name" value="P-loop containing nucleotide triphosphate hydrolases"/>
    <property type="match status" value="1"/>
</dbReference>
<dbReference type="GO" id="GO:0003697">
    <property type="term" value="F:single-stranded DNA binding"/>
    <property type="evidence" value="ECO:0007669"/>
    <property type="project" value="TreeGrafter"/>
</dbReference>
<comment type="subcellular location">
    <subcellularLocation>
        <location evidence="1">Nucleus</location>
    </subcellularLocation>
</comment>
<feature type="domain" description="RecA family profile 1" evidence="3">
    <location>
        <begin position="24"/>
        <end position="181"/>
    </location>
</feature>
<dbReference type="GO" id="GO:0005524">
    <property type="term" value="F:ATP binding"/>
    <property type="evidence" value="ECO:0007669"/>
    <property type="project" value="InterPro"/>
</dbReference>
<organism evidence="4 5">
    <name type="scientific">Caenorhabditis angaria</name>
    <dbReference type="NCBI Taxonomy" id="860376"/>
    <lineage>
        <taxon>Eukaryota</taxon>
        <taxon>Metazoa</taxon>
        <taxon>Ecdysozoa</taxon>
        <taxon>Nematoda</taxon>
        <taxon>Chromadorea</taxon>
        <taxon>Rhabditida</taxon>
        <taxon>Rhabditina</taxon>
        <taxon>Rhabditomorpha</taxon>
        <taxon>Rhabditoidea</taxon>
        <taxon>Rhabditidae</taxon>
        <taxon>Peloderinae</taxon>
        <taxon>Caenorhabditis</taxon>
    </lineage>
</organism>
<evidence type="ECO:0000259" key="3">
    <source>
        <dbReference type="PROSITE" id="PS50162"/>
    </source>
</evidence>
<keyword evidence="5" id="KW-1185">Reference proteome</keyword>
<reference evidence="4" key="1">
    <citation type="submission" date="2022-11" db="EMBL/GenBank/DDBJ databases">
        <authorList>
            <person name="Kikuchi T."/>
        </authorList>
    </citation>
    <scope>NUCLEOTIDE SEQUENCE</scope>
    <source>
        <strain evidence="4">PS1010</strain>
    </source>
</reference>
<dbReference type="GO" id="GO:0005815">
    <property type="term" value="C:microtubule organizing center"/>
    <property type="evidence" value="ECO:0007669"/>
    <property type="project" value="TreeGrafter"/>
</dbReference>
<dbReference type="PROSITE" id="PS50162">
    <property type="entry name" value="RECA_2"/>
    <property type="match status" value="1"/>
</dbReference>
<comment type="caution">
    <text evidence="4">The sequence shown here is derived from an EMBL/GenBank/DDBJ whole genome shotgun (WGS) entry which is preliminary data.</text>
</comment>
<dbReference type="GO" id="GO:0000724">
    <property type="term" value="P:double-strand break repair via homologous recombination"/>
    <property type="evidence" value="ECO:0007669"/>
    <property type="project" value="TreeGrafter"/>
</dbReference>
<dbReference type="GO" id="GO:0000400">
    <property type="term" value="F:four-way junction DNA binding"/>
    <property type="evidence" value="ECO:0007669"/>
    <property type="project" value="TreeGrafter"/>
</dbReference>
<dbReference type="AlphaFoldDB" id="A0A9P1IHN6"/>
<dbReference type="Proteomes" id="UP001152747">
    <property type="component" value="Unassembled WGS sequence"/>
</dbReference>
<dbReference type="GO" id="GO:0005657">
    <property type="term" value="C:replication fork"/>
    <property type="evidence" value="ECO:0007669"/>
    <property type="project" value="TreeGrafter"/>
</dbReference>
<dbReference type="SUPFAM" id="SSF52540">
    <property type="entry name" value="P-loop containing nucleoside triphosphate hydrolases"/>
    <property type="match status" value="1"/>
</dbReference>
<evidence type="ECO:0000256" key="1">
    <source>
        <dbReference type="ARBA" id="ARBA00004123"/>
    </source>
</evidence>